<dbReference type="InterPro" id="IPR038063">
    <property type="entry name" value="Transpep_catalytic_dom"/>
</dbReference>
<comment type="pathway">
    <text evidence="1 7">Cell wall biogenesis; peptidoglycan biosynthesis.</text>
</comment>
<evidence type="ECO:0000259" key="8">
    <source>
        <dbReference type="PROSITE" id="PS52029"/>
    </source>
</evidence>
<dbReference type="PANTHER" id="PTHR30582">
    <property type="entry name" value="L,D-TRANSPEPTIDASE"/>
    <property type="match status" value="1"/>
</dbReference>
<keyword evidence="4 7" id="KW-0133">Cell shape</keyword>
<dbReference type="PROSITE" id="PS52029">
    <property type="entry name" value="LD_TPASE"/>
    <property type="match status" value="1"/>
</dbReference>
<feature type="active site" description="Nucleophile" evidence="7">
    <location>
        <position position="346"/>
    </location>
</feature>
<gene>
    <name evidence="9" type="ORF">AB6A68_06425</name>
</gene>
<dbReference type="Pfam" id="PF13205">
    <property type="entry name" value="Big_5"/>
    <property type="match status" value="1"/>
</dbReference>
<evidence type="ECO:0000256" key="7">
    <source>
        <dbReference type="PROSITE-ProRule" id="PRU01373"/>
    </source>
</evidence>
<protein>
    <submittedName>
        <fullName evidence="9">L,D-transpeptidase family protein</fullName>
    </submittedName>
</protein>
<evidence type="ECO:0000256" key="1">
    <source>
        <dbReference type="ARBA" id="ARBA00004752"/>
    </source>
</evidence>
<keyword evidence="2" id="KW-0808">Transferase</keyword>
<keyword evidence="10" id="KW-1185">Reference proteome</keyword>
<dbReference type="PANTHER" id="PTHR30582:SF2">
    <property type="entry name" value="L,D-TRANSPEPTIDASE YCIB-RELATED"/>
    <property type="match status" value="1"/>
</dbReference>
<dbReference type="SUPFAM" id="SSF47090">
    <property type="entry name" value="PGBD-like"/>
    <property type="match status" value="1"/>
</dbReference>
<evidence type="ECO:0000313" key="9">
    <source>
        <dbReference type="EMBL" id="MEX6429474.1"/>
    </source>
</evidence>
<sequence>MDKKIMLLGVSVLVVLLVAVGIVVVPSLHGSSSAALTSSDASSTSAPVVVASVTPSPGATKVRPNVPITIQFSTPISSHTPMPTLSPPVAGSWFLENPTTIEFAPDASYVPGGSESLTIPGGPTGILAKSGQRLQNPEQVSFTVEQGSLLRMQQLLAQLNYLPDSFHPTSRLASNADLALVQKGHFSVRWSSEPASLQATFYPGFWGVATQAAIMSFEKVSNLPVNGQPSPTLWSALLAAASQHQLDPNPYSYIYVSKSPLPETLKVWVNGKVVLTSVCNTGVGADVTHAGTWPIFLRYLQNYMSGTNLNGTHYHVLVHWINYFHGSVAVHGYPRAQYGFPQSAGCVELPIPTAKVVYGMVHIGTMVTVL</sequence>
<comment type="caution">
    <text evidence="9">The sequence shown here is derived from an EMBL/GenBank/DDBJ whole genome shotgun (WGS) entry which is preliminary data.</text>
</comment>
<dbReference type="InterPro" id="IPR032812">
    <property type="entry name" value="SbsA_Ig"/>
</dbReference>
<evidence type="ECO:0000256" key="2">
    <source>
        <dbReference type="ARBA" id="ARBA00022679"/>
    </source>
</evidence>
<dbReference type="Pfam" id="PF03734">
    <property type="entry name" value="YkuD"/>
    <property type="match status" value="1"/>
</dbReference>
<feature type="active site" description="Proton donor/acceptor" evidence="7">
    <location>
        <position position="331"/>
    </location>
</feature>
<dbReference type="Gene3D" id="2.40.440.10">
    <property type="entry name" value="L,D-transpeptidase catalytic domain-like"/>
    <property type="match status" value="1"/>
</dbReference>
<evidence type="ECO:0000256" key="4">
    <source>
        <dbReference type="ARBA" id="ARBA00022960"/>
    </source>
</evidence>
<dbReference type="SUPFAM" id="SSF141523">
    <property type="entry name" value="L,D-transpeptidase catalytic domain-like"/>
    <property type="match status" value="1"/>
</dbReference>
<evidence type="ECO:0000256" key="3">
    <source>
        <dbReference type="ARBA" id="ARBA00022729"/>
    </source>
</evidence>
<keyword evidence="6 7" id="KW-0961">Cell wall biogenesis/degradation</keyword>
<dbReference type="CDD" id="cd16913">
    <property type="entry name" value="YkuD_like"/>
    <property type="match status" value="1"/>
</dbReference>
<keyword evidence="5 7" id="KW-0573">Peptidoglycan synthesis</keyword>
<dbReference type="EMBL" id="JBFSHR010000017">
    <property type="protein sequence ID" value="MEX6429474.1"/>
    <property type="molecule type" value="Genomic_DNA"/>
</dbReference>
<dbReference type="Proteomes" id="UP001560267">
    <property type="component" value="Unassembled WGS sequence"/>
</dbReference>
<accession>A0ABV3Y2R1</accession>
<dbReference type="RefSeq" id="WP_298388074.1">
    <property type="nucleotide sequence ID" value="NZ_JBFSHR010000017.1"/>
</dbReference>
<keyword evidence="3" id="KW-0732">Signal</keyword>
<dbReference type="Gene3D" id="2.60.40.3710">
    <property type="match status" value="1"/>
</dbReference>
<name>A0ABV3Y2R1_9ACTN</name>
<evidence type="ECO:0000313" key="10">
    <source>
        <dbReference type="Proteomes" id="UP001560267"/>
    </source>
</evidence>
<evidence type="ECO:0000256" key="6">
    <source>
        <dbReference type="ARBA" id="ARBA00023316"/>
    </source>
</evidence>
<dbReference type="InterPro" id="IPR036365">
    <property type="entry name" value="PGBD-like_sf"/>
</dbReference>
<feature type="domain" description="L,D-TPase catalytic" evidence="8">
    <location>
        <begin position="254"/>
        <end position="370"/>
    </location>
</feature>
<organism evidence="9 10">
    <name type="scientific">Ferrimicrobium acidiphilum</name>
    <dbReference type="NCBI Taxonomy" id="121039"/>
    <lineage>
        <taxon>Bacteria</taxon>
        <taxon>Bacillati</taxon>
        <taxon>Actinomycetota</taxon>
        <taxon>Acidimicrobiia</taxon>
        <taxon>Acidimicrobiales</taxon>
        <taxon>Acidimicrobiaceae</taxon>
        <taxon>Ferrimicrobium</taxon>
    </lineage>
</organism>
<evidence type="ECO:0000256" key="5">
    <source>
        <dbReference type="ARBA" id="ARBA00022984"/>
    </source>
</evidence>
<proteinExistence type="predicted"/>
<dbReference type="InterPro" id="IPR005490">
    <property type="entry name" value="LD_TPept_cat_dom"/>
</dbReference>
<dbReference type="InterPro" id="IPR050979">
    <property type="entry name" value="LD-transpeptidase"/>
</dbReference>
<reference evidence="9 10" key="1">
    <citation type="submission" date="2024-07" db="EMBL/GenBank/DDBJ databases">
        <title>Draft Genome Sequence of Ferrimicrobium acidiphilum Strain YE2023, Isolated from a Pulp of Bioleach Reactor.</title>
        <authorList>
            <person name="Elkina Y.A."/>
            <person name="Bulaeva A.G."/>
            <person name="Beletsky A.V."/>
            <person name="Mardanov A.V."/>
        </authorList>
    </citation>
    <scope>NUCLEOTIDE SEQUENCE [LARGE SCALE GENOMIC DNA]</scope>
    <source>
        <strain evidence="9 10">YE2023</strain>
    </source>
</reference>